<dbReference type="AlphaFoldDB" id="A0A0E3WE97"/>
<reference evidence="5 6" key="1">
    <citation type="submission" date="2015-03" db="EMBL/GenBank/DDBJ databases">
        <authorList>
            <person name="Urmite Genomes"/>
        </authorList>
    </citation>
    <scope>NUCLEOTIDE SEQUENCE [LARGE SCALE GENOMIC DNA]</scope>
    <source>
        <strain evidence="5 6">CSUR P1491</strain>
    </source>
</reference>
<accession>A0A0E3WE97</accession>
<evidence type="ECO:0000313" key="5">
    <source>
        <dbReference type="EMBL" id="CQD24187.1"/>
    </source>
</evidence>
<evidence type="ECO:0000256" key="4">
    <source>
        <dbReference type="ARBA" id="ARBA00023186"/>
    </source>
</evidence>
<organism evidence="5 6">
    <name type="scientific">Mycobacterium lentiflavum</name>
    <dbReference type="NCBI Taxonomy" id="141349"/>
    <lineage>
        <taxon>Bacteria</taxon>
        <taxon>Bacillati</taxon>
        <taxon>Actinomycetota</taxon>
        <taxon>Actinomycetes</taxon>
        <taxon>Mycobacteriales</taxon>
        <taxon>Mycobacteriaceae</taxon>
        <taxon>Mycobacterium</taxon>
        <taxon>Mycobacterium simiae complex</taxon>
    </lineage>
</organism>
<dbReference type="STRING" id="141349.BN1232_06093"/>
<comment type="subcellular location">
    <subcellularLocation>
        <location evidence="1">Cytoplasm</location>
    </subcellularLocation>
</comment>
<keyword evidence="3" id="KW-0963">Cytoplasm</keyword>
<evidence type="ECO:0000256" key="3">
    <source>
        <dbReference type="ARBA" id="ARBA00022490"/>
    </source>
</evidence>
<protein>
    <recommendedName>
        <fullName evidence="7">ESX secretion-associated protein EspG</fullName>
    </recommendedName>
</protein>
<dbReference type="OrthoDB" id="4525561at2"/>
<dbReference type="Proteomes" id="UP000199251">
    <property type="component" value="Unassembled WGS sequence"/>
</dbReference>
<name>A0A0E3WE97_MYCLN</name>
<dbReference type="Pfam" id="PF14011">
    <property type="entry name" value="ESX-1_EspG"/>
    <property type="match status" value="2"/>
</dbReference>
<keyword evidence="4" id="KW-0143">Chaperone</keyword>
<dbReference type="InterPro" id="IPR025734">
    <property type="entry name" value="EspG"/>
</dbReference>
<evidence type="ECO:0000313" key="6">
    <source>
        <dbReference type="Proteomes" id="UP000199251"/>
    </source>
</evidence>
<dbReference type="RefSeq" id="WP_139043387.1">
    <property type="nucleotide sequence ID" value="NZ_CTEE01000002.1"/>
</dbReference>
<evidence type="ECO:0000256" key="1">
    <source>
        <dbReference type="ARBA" id="ARBA00004496"/>
    </source>
</evidence>
<dbReference type="EMBL" id="CTEE01000002">
    <property type="protein sequence ID" value="CQD24187.1"/>
    <property type="molecule type" value="Genomic_DNA"/>
</dbReference>
<evidence type="ECO:0008006" key="7">
    <source>
        <dbReference type="Google" id="ProtNLM"/>
    </source>
</evidence>
<comment type="similarity">
    <text evidence="2">Belongs to the EspG family.</text>
</comment>
<gene>
    <name evidence="5" type="ORF">BN1232_06093</name>
</gene>
<sequence>MTAHELNTFPAAMWALQSILGLECMPQSLRLAPYIPSGSAHIPVTEYPEYTSLVRAGIVEESGDVHAAVSDWLTVVSRPDLEVQLVIRRPGLIEGTVRESVTVICRMECWLVGISRSPGDPDEVAREIGFTGDPDTLPPEWVDRIRVFPIGAISDPARQTEAITDVLVAELGQFESADIDGVNLRLDTFLHASGTAAGDQETFSAMLASQGVSGRVVSVLSEVMSLDRSALAVVSARQVWAGSTPEERALRRTVSVADCTLGRVSMSQSLAQDGTWWLSVWPGHSSTVRADLAELVGEVITAPARTH</sequence>
<proteinExistence type="inferred from homology"/>
<evidence type="ECO:0000256" key="2">
    <source>
        <dbReference type="ARBA" id="ARBA00006411"/>
    </source>
</evidence>
<dbReference type="GO" id="GO:0005737">
    <property type="term" value="C:cytoplasm"/>
    <property type="evidence" value="ECO:0007669"/>
    <property type="project" value="UniProtKB-SubCell"/>
</dbReference>